<accession>A0A182TC20</accession>
<name>A0A182TC20_9DIPT</name>
<reference evidence="3" key="2">
    <citation type="submission" date="2020-05" db="UniProtKB">
        <authorList>
            <consortium name="EnsemblMetazoa"/>
        </authorList>
    </citation>
    <scope>IDENTIFICATION</scope>
    <source>
        <strain evidence="3">maculatus3</strain>
    </source>
</reference>
<feature type="signal peptide" evidence="2">
    <location>
        <begin position="1"/>
        <end position="24"/>
    </location>
</feature>
<evidence type="ECO:0000256" key="1">
    <source>
        <dbReference type="SAM" id="MobiDB-lite"/>
    </source>
</evidence>
<protein>
    <recommendedName>
        <fullName evidence="5">Ig-like domain-containing protein</fullName>
    </recommendedName>
</protein>
<keyword evidence="2" id="KW-0732">Signal</keyword>
<dbReference type="VEuPathDB" id="VectorBase:AMAM023838"/>
<evidence type="ECO:0000256" key="2">
    <source>
        <dbReference type="SAM" id="SignalP"/>
    </source>
</evidence>
<dbReference type="Proteomes" id="UP000075901">
    <property type="component" value="Unassembled WGS sequence"/>
</dbReference>
<evidence type="ECO:0000313" key="4">
    <source>
        <dbReference type="Proteomes" id="UP000075901"/>
    </source>
</evidence>
<organism evidence="3 4">
    <name type="scientific">Anopheles maculatus</name>
    <dbReference type="NCBI Taxonomy" id="74869"/>
    <lineage>
        <taxon>Eukaryota</taxon>
        <taxon>Metazoa</taxon>
        <taxon>Ecdysozoa</taxon>
        <taxon>Arthropoda</taxon>
        <taxon>Hexapoda</taxon>
        <taxon>Insecta</taxon>
        <taxon>Pterygota</taxon>
        <taxon>Neoptera</taxon>
        <taxon>Endopterygota</taxon>
        <taxon>Diptera</taxon>
        <taxon>Nematocera</taxon>
        <taxon>Culicoidea</taxon>
        <taxon>Culicidae</taxon>
        <taxon>Anophelinae</taxon>
        <taxon>Anopheles</taxon>
        <taxon>Anopheles maculatus group</taxon>
    </lineage>
</organism>
<sequence>MKPPANGVAAIYLLLHCVSGSVLSEYSRPSDQVSGDKAYEGLLAESSALQSSSPFMSLPRNFWQEISIPYTDLPNDDDEQEDESAESTTHDPYPFFDDANMVANVTTQLGSDVYLHCRVNDLRERTVSIEQSIDGVVQKTVATSSTAPTTIAGIVGTAKGRRNPSDHRRPSDVQ</sequence>
<feature type="region of interest" description="Disordered" evidence="1">
    <location>
        <begin position="69"/>
        <end position="94"/>
    </location>
</feature>
<reference evidence="4" key="1">
    <citation type="submission" date="2013-09" db="EMBL/GenBank/DDBJ databases">
        <title>The Genome Sequence of Anopheles maculatus species B.</title>
        <authorList>
            <consortium name="The Broad Institute Genomics Platform"/>
            <person name="Neafsey D.E."/>
            <person name="Besansky N."/>
            <person name="Howell P."/>
            <person name="Walton C."/>
            <person name="Young S.K."/>
            <person name="Zeng Q."/>
            <person name="Gargeya S."/>
            <person name="Fitzgerald M."/>
            <person name="Haas B."/>
            <person name="Abouelleil A."/>
            <person name="Allen A.W."/>
            <person name="Alvarado L."/>
            <person name="Arachchi H.M."/>
            <person name="Berlin A.M."/>
            <person name="Chapman S.B."/>
            <person name="Gainer-Dewar J."/>
            <person name="Goldberg J."/>
            <person name="Griggs A."/>
            <person name="Gujja S."/>
            <person name="Hansen M."/>
            <person name="Howarth C."/>
            <person name="Imamovic A."/>
            <person name="Ireland A."/>
            <person name="Larimer J."/>
            <person name="McCowan C."/>
            <person name="Murphy C."/>
            <person name="Pearson M."/>
            <person name="Poon T.W."/>
            <person name="Priest M."/>
            <person name="Roberts A."/>
            <person name="Saif S."/>
            <person name="Shea T."/>
            <person name="Sisk P."/>
            <person name="Sykes S."/>
            <person name="Wortman J."/>
            <person name="Nusbaum C."/>
            <person name="Birren B."/>
        </authorList>
    </citation>
    <scope>NUCLEOTIDE SEQUENCE [LARGE SCALE GENOMIC DNA]</scope>
    <source>
        <strain evidence="4">maculatus3</strain>
    </source>
</reference>
<proteinExistence type="predicted"/>
<keyword evidence="4" id="KW-1185">Reference proteome</keyword>
<feature type="compositionally biased region" description="Acidic residues" evidence="1">
    <location>
        <begin position="74"/>
        <end position="85"/>
    </location>
</feature>
<evidence type="ECO:0000313" key="3">
    <source>
        <dbReference type="EnsemblMetazoa" id="AMAM023838-PA"/>
    </source>
</evidence>
<evidence type="ECO:0008006" key="5">
    <source>
        <dbReference type="Google" id="ProtNLM"/>
    </source>
</evidence>
<dbReference type="EnsemblMetazoa" id="AMAM023838-RA">
    <property type="protein sequence ID" value="AMAM023838-PA"/>
    <property type="gene ID" value="AMAM023838"/>
</dbReference>
<dbReference type="AlphaFoldDB" id="A0A182TC20"/>
<feature type="chain" id="PRO_5008136662" description="Ig-like domain-containing protein" evidence="2">
    <location>
        <begin position="25"/>
        <end position="174"/>
    </location>
</feature>